<proteinExistence type="predicted"/>
<accession>A0A0D7E656</accession>
<keyword evidence="1" id="KW-1133">Transmembrane helix</keyword>
<keyword evidence="1" id="KW-0472">Membrane</keyword>
<feature type="transmembrane region" description="Helical" evidence="1">
    <location>
        <begin position="6"/>
        <end position="24"/>
    </location>
</feature>
<reference evidence="2 3" key="1">
    <citation type="submission" date="2014-11" db="EMBL/GenBank/DDBJ databases">
        <title>Genomics and ecophysiology of heterotrophic nitrogen fixing bacteria isolated from estuarine surface water.</title>
        <authorList>
            <person name="Bentzon-Tilia M."/>
            <person name="Severin I."/>
            <person name="Hansen L.H."/>
            <person name="Riemann L."/>
        </authorList>
    </citation>
    <scope>NUCLEOTIDE SEQUENCE [LARGE SCALE GENOMIC DNA]</scope>
    <source>
        <strain evidence="2 3">BAL398</strain>
    </source>
</reference>
<comment type="caution">
    <text evidence="2">The sequence shown here is derived from an EMBL/GenBank/DDBJ whole genome shotgun (WGS) entry which is preliminary data.</text>
</comment>
<evidence type="ECO:0000256" key="1">
    <source>
        <dbReference type="SAM" id="Phobius"/>
    </source>
</evidence>
<dbReference type="EMBL" id="JXXE01000600">
    <property type="protein sequence ID" value="KIZ35930.1"/>
    <property type="molecule type" value="Genomic_DNA"/>
</dbReference>
<gene>
    <name evidence="2" type="ORF">OO17_25195</name>
</gene>
<keyword evidence="1" id="KW-0812">Transmembrane</keyword>
<evidence type="ECO:0000313" key="3">
    <source>
        <dbReference type="Proteomes" id="UP000032515"/>
    </source>
</evidence>
<dbReference type="AlphaFoldDB" id="A0A0D7E656"/>
<organism evidence="2 3">
    <name type="scientific">Rhodopseudomonas palustris</name>
    <dbReference type="NCBI Taxonomy" id="1076"/>
    <lineage>
        <taxon>Bacteria</taxon>
        <taxon>Pseudomonadati</taxon>
        <taxon>Pseudomonadota</taxon>
        <taxon>Alphaproteobacteria</taxon>
        <taxon>Hyphomicrobiales</taxon>
        <taxon>Nitrobacteraceae</taxon>
        <taxon>Rhodopseudomonas</taxon>
    </lineage>
</organism>
<evidence type="ECO:0000313" key="2">
    <source>
        <dbReference type="EMBL" id="KIZ35930.1"/>
    </source>
</evidence>
<protein>
    <submittedName>
        <fullName evidence="2">Uncharacterized protein</fullName>
    </submittedName>
</protein>
<dbReference type="Proteomes" id="UP000032515">
    <property type="component" value="Unassembled WGS sequence"/>
</dbReference>
<sequence length="199" mass="22702">MVPESPALFLTATAAIGWLIAYVLNGWRQDRTKRLQIELDHSSAQMKDFYAPLVALTDQLNTTADINDTMVAGKSPDESGVVSGLVYDQFFLPIHEEINAILKSNVHLLEGRVMPESFAAYFRHYTAEEVYRSLTARGQDVSNVRVPGYPPEFYHDVRKGYMDVIARYEDSLQELRERRWFFRFGGLNLFDKAGSRKAS</sequence>
<name>A0A0D7E656_RHOPL</name>